<gene>
    <name evidence="3" type="ordered locus">Amet_2864</name>
</gene>
<dbReference type="InterPro" id="IPR011672">
    <property type="entry name" value="DUF1614"/>
</dbReference>
<proteinExistence type="predicted"/>
<dbReference type="Proteomes" id="UP000001572">
    <property type="component" value="Chromosome"/>
</dbReference>
<keyword evidence="2" id="KW-0472">Membrane</keyword>
<dbReference type="eggNOG" id="COG4089">
    <property type="taxonomic scope" value="Bacteria"/>
</dbReference>
<dbReference type="EMBL" id="CP000724">
    <property type="protein sequence ID" value="ABR49014.1"/>
    <property type="molecule type" value="Genomic_DNA"/>
</dbReference>
<sequence>MSIGMILLVIVAILIFMGLAERVLDRLRLSDKAAIAIIIAIVLSTIFIPNIAITENVSFNVGGFLIPMGLVIYLFIKVETGKERFRAIVAAVIAGAAIYLTQRYVLPAEPEAMQIDPNYVYPLIGGIIAYLFGRSRRAAFIAGILGVVLADVIQLVLNNINNIPAPTRFGGAGGVDTTVMAGIIAVLIAEIIGETRERLQGGTSKKNMHYEKGHFVSTLGKANKEDKKKNENKNKNKNFKRDIDDRGDQDEK</sequence>
<evidence type="ECO:0000256" key="1">
    <source>
        <dbReference type="SAM" id="MobiDB-lite"/>
    </source>
</evidence>
<feature type="transmembrane region" description="Helical" evidence="2">
    <location>
        <begin position="59"/>
        <end position="76"/>
    </location>
</feature>
<evidence type="ECO:0000256" key="2">
    <source>
        <dbReference type="SAM" id="Phobius"/>
    </source>
</evidence>
<feature type="transmembrane region" description="Helical" evidence="2">
    <location>
        <begin position="88"/>
        <end position="106"/>
    </location>
</feature>
<evidence type="ECO:0008006" key="5">
    <source>
        <dbReference type="Google" id="ProtNLM"/>
    </source>
</evidence>
<feature type="transmembrane region" description="Helical" evidence="2">
    <location>
        <begin position="33"/>
        <end position="53"/>
    </location>
</feature>
<dbReference type="KEGG" id="amt:Amet_2864"/>
<feature type="region of interest" description="Disordered" evidence="1">
    <location>
        <begin position="215"/>
        <end position="252"/>
    </location>
</feature>
<dbReference type="HOGENOM" id="CLU_1165382_0_0_9"/>
<name>A6TS46_ALKMQ</name>
<feature type="transmembrane region" description="Helical" evidence="2">
    <location>
        <begin position="118"/>
        <end position="133"/>
    </location>
</feature>
<reference evidence="4" key="1">
    <citation type="journal article" date="2016" name="Genome Announc.">
        <title>Complete genome sequence of Alkaliphilus metalliredigens strain QYMF, an alkaliphilic and metal-reducing bacterium isolated from borax-contaminated leachate ponds.</title>
        <authorList>
            <person name="Hwang C."/>
            <person name="Copeland A."/>
            <person name="Lucas S."/>
            <person name="Lapidus A."/>
            <person name="Barry K."/>
            <person name="Detter J.C."/>
            <person name="Glavina Del Rio T."/>
            <person name="Hammon N."/>
            <person name="Israni S."/>
            <person name="Dalin E."/>
            <person name="Tice H."/>
            <person name="Pitluck S."/>
            <person name="Chertkov O."/>
            <person name="Brettin T."/>
            <person name="Bruce D."/>
            <person name="Han C."/>
            <person name="Schmutz J."/>
            <person name="Larimer F."/>
            <person name="Land M.L."/>
            <person name="Hauser L."/>
            <person name="Kyrpides N."/>
            <person name="Mikhailova N."/>
            <person name="Ye Q."/>
            <person name="Zhou J."/>
            <person name="Richardson P."/>
            <person name="Fields M.W."/>
        </authorList>
    </citation>
    <scope>NUCLEOTIDE SEQUENCE [LARGE SCALE GENOMIC DNA]</scope>
    <source>
        <strain evidence="4">QYMF</strain>
    </source>
</reference>
<feature type="transmembrane region" description="Helical" evidence="2">
    <location>
        <begin position="169"/>
        <end position="189"/>
    </location>
</feature>
<organism evidence="3 4">
    <name type="scientific">Alkaliphilus metalliredigens (strain QYMF)</name>
    <dbReference type="NCBI Taxonomy" id="293826"/>
    <lineage>
        <taxon>Bacteria</taxon>
        <taxon>Bacillati</taxon>
        <taxon>Bacillota</taxon>
        <taxon>Clostridia</taxon>
        <taxon>Peptostreptococcales</taxon>
        <taxon>Natronincolaceae</taxon>
        <taxon>Alkaliphilus</taxon>
    </lineage>
</organism>
<feature type="transmembrane region" description="Helical" evidence="2">
    <location>
        <begin position="6"/>
        <end position="24"/>
    </location>
</feature>
<dbReference type="OrthoDB" id="1679952at2"/>
<evidence type="ECO:0000313" key="3">
    <source>
        <dbReference type="EMBL" id="ABR49014.1"/>
    </source>
</evidence>
<feature type="compositionally biased region" description="Basic and acidic residues" evidence="1">
    <location>
        <begin position="222"/>
        <end position="246"/>
    </location>
</feature>
<keyword evidence="2" id="KW-0812">Transmembrane</keyword>
<protein>
    <recommendedName>
        <fullName evidence="5">DUF1614 domain-containing protein</fullName>
    </recommendedName>
</protein>
<feature type="transmembrane region" description="Helical" evidence="2">
    <location>
        <begin position="140"/>
        <end position="157"/>
    </location>
</feature>
<evidence type="ECO:0000313" key="4">
    <source>
        <dbReference type="Proteomes" id="UP000001572"/>
    </source>
</evidence>
<dbReference type="AlphaFoldDB" id="A6TS46"/>
<dbReference type="RefSeq" id="WP_012063982.1">
    <property type="nucleotide sequence ID" value="NC_009633.1"/>
</dbReference>
<dbReference type="STRING" id="293826.Amet_2864"/>
<accession>A6TS46</accession>
<keyword evidence="4" id="KW-1185">Reference proteome</keyword>
<dbReference type="Pfam" id="PF07758">
    <property type="entry name" value="DUF1614"/>
    <property type="match status" value="1"/>
</dbReference>
<keyword evidence="2" id="KW-1133">Transmembrane helix</keyword>